<protein>
    <submittedName>
        <fullName evidence="1">Uncharacterized protein</fullName>
    </submittedName>
</protein>
<reference evidence="1" key="1">
    <citation type="submission" date="2020-11" db="EMBL/GenBank/DDBJ databases">
        <authorList>
            <consortium name="DOE Joint Genome Institute"/>
            <person name="Ahrendt S."/>
            <person name="Riley R."/>
            <person name="Andreopoulos W."/>
            <person name="Labutti K."/>
            <person name="Pangilinan J."/>
            <person name="Ruiz-Duenas F.J."/>
            <person name="Barrasa J.M."/>
            <person name="Sanchez-Garcia M."/>
            <person name="Camarero S."/>
            <person name="Miyauchi S."/>
            <person name="Serrano A."/>
            <person name="Linde D."/>
            <person name="Babiker R."/>
            <person name="Drula E."/>
            <person name="Ayuso-Fernandez I."/>
            <person name="Pacheco R."/>
            <person name="Padilla G."/>
            <person name="Ferreira P."/>
            <person name="Barriuso J."/>
            <person name="Kellner H."/>
            <person name="Castanera R."/>
            <person name="Alfaro M."/>
            <person name="Ramirez L."/>
            <person name="Pisabarro A.G."/>
            <person name="Kuo A."/>
            <person name="Tritt A."/>
            <person name="Lipzen A."/>
            <person name="He G."/>
            <person name="Yan M."/>
            <person name="Ng V."/>
            <person name="Cullen D."/>
            <person name="Martin F."/>
            <person name="Rosso M.-N."/>
            <person name="Henrissat B."/>
            <person name="Hibbett D."/>
            <person name="Martinez A.T."/>
            <person name="Grigoriev I.V."/>
        </authorList>
    </citation>
    <scope>NUCLEOTIDE SEQUENCE</scope>
    <source>
        <strain evidence="1">ATCC 90797</strain>
    </source>
</reference>
<evidence type="ECO:0000313" key="2">
    <source>
        <dbReference type="Proteomes" id="UP000807025"/>
    </source>
</evidence>
<proteinExistence type="predicted"/>
<name>A0A9P6DAN8_PLEER</name>
<accession>A0A9P6DAN8</accession>
<organism evidence="1 2">
    <name type="scientific">Pleurotus eryngii</name>
    <name type="common">Boletus of the steppes</name>
    <dbReference type="NCBI Taxonomy" id="5323"/>
    <lineage>
        <taxon>Eukaryota</taxon>
        <taxon>Fungi</taxon>
        <taxon>Dikarya</taxon>
        <taxon>Basidiomycota</taxon>
        <taxon>Agaricomycotina</taxon>
        <taxon>Agaricomycetes</taxon>
        <taxon>Agaricomycetidae</taxon>
        <taxon>Agaricales</taxon>
        <taxon>Pleurotineae</taxon>
        <taxon>Pleurotaceae</taxon>
        <taxon>Pleurotus</taxon>
    </lineage>
</organism>
<comment type="caution">
    <text evidence="1">The sequence shown here is derived from an EMBL/GenBank/DDBJ whole genome shotgun (WGS) entry which is preliminary data.</text>
</comment>
<evidence type="ECO:0000313" key="1">
    <source>
        <dbReference type="EMBL" id="KAF9489894.1"/>
    </source>
</evidence>
<keyword evidence="2" id="KW-1185">Reference proteome</keyword>
<sequence length="254" mass="27389">MAGPELTAFVAATFWGQGEGTWARGTIGVCISKRSTQESRMTSVGLGVDLCEGTFDLLHPLSLAFIQTFDFVNPGVERDDGENCLCQQAIVETQVPAGMDLCQKKTSLLLNQSQRSDVSTSPLPIGAQDWRQAICQANGLKPGAKSKFDKSVGYKVWSQVEAVATLLGMGWQKEKGGGGVEVERQEKVDICALELSRTVEKSSKCGVKDESELEETSDKAGEDWVLMWLGQVMVLGEGLGLGRLGFETTRTGGF</sequence>
<dbReference type="EMBL" id="MU154655">
    <property type="protein sequence ID" value="KAF9489894.1"/>
    <property type="molecule type" value="Genomic_DNA"/>
</dbReference>
<gene>
    <name evidence="1" type="ORF">BDN71DRAFT_1435049</name>
</gene>
<dbReference type="AlphaFoldDB" id="A0A9P6DAN8"/>
<dbReference type="Proteomes" id="UP000807025">
    <property type="component" value="Unassembled WGS sequence"/>
</dbReference>